<accession>A0A084IN07</accession>
<dbReference type="PANTHER" id="PTHR48106:SF5">
    <property type="entry name" value="ZINC-CONTAINING ALCOHOL DEHYDROGENASE"/>
    <property type="match status" value="1"/>
</dbReference>
<evidence type="ECO:0000256" key="2">
    <source>
        <dbReference type="ARBA" id="ARBA00023002"/>
    </source>
</evidence>
<sequence>MTRAVRIHETGNADVLKIEDVTVREPGEGEVRIRVEAIGLNRAEVMFRNGAYLESPNLPAGMGYEGAGIVEAVGPGVRDFAEGDAVAVAPAFSMNAYSMYAESTIVPAHALTVRPAGLDAVQSAAIWMAYLTAYGALIEFGQLQAGEAVLIPAASSSVGLAAIQIANHVGATPIAMSRTNAKVEQLKKAGAAHVIVSESQDIAGETMRLTNNAGARIVFDPVAGSTVNDLANAMSPGGTMFLYGALAPDETPFPLFTALAKALTLRGYTVLEIFADEQAFARGKQFVFDGIASGDLVPTVDRVFDFDDIVEAHRYMESNQQFGKIVVRIP</sequence>
<evidence type="ECO:0000259" key="3">
    <source>
        <dbReference type="SMART" id="SM00829"/>
    </source>
</evidence>
<dbReference type="SUPFAM" id="SSF51735">
    <property type="entry name" value="NAD(P)-binding Rossmann-fold domains"/>
    <property type="match status" value="1"/>
</dbReference>
<dbReference type="eggNOG" id="COG0604">
    <property type="taxonomic scope" value="Bacteria"/>
</dbReference>
<dbReference type="STRING" id="1304275.C41B8_05887"/>
<dbReference type="InterPro" id="IPR013154">
    <property type="entry name" value="ADH-like_N"/>
</dbReference>
<dbReference type="Pfam" id="PF00107">
    <property type="entry name" value="ADH_zinc_N"/>
    <property type="match status" value="1"/>
</dbReference>
<evidence type="ECO:0000313" key="5">
    <source>
        <dbReference type="Proteomes" id="UP000028302"/>
    </source>
</evidence>
<dbReference type="RefSeq" id="WP_037335459.1">
    <property type="nucleotide sequence ID" value="NZ_APNK01000006.1"/>
</dbReference>
<comment type="caution">
    <text evidence="4">The sequence shown here is derived from an EMBL/GenBank/DDBJ whole genome shotgun (WGS) entry which is preliminary data.</text>
</comment>
<protein>
    <submittedName>
        <fullName evidence="4">Quinone oxidoreductase</fullName>
    </submittedName>
</protein>
<dbReference type="OrthoDB" id="4190732at2"/>
<dbReference type="SUPFAM" id="SSF50129">
    <property type="entry name" value="GroES-like"/>
    <property type="match status" value="1"/>
</dbReference>
<organism evidence="4 5">
    <name type="scientific">Salinisphaera hydrothermalis (strain C41B8)</name>
    <dbReference type="NCBI Taxonomy" id="1304275"/>
    <lineage>
        <taxon>Bacteria</taxon>
        <taxon>Pseudomonadati</taxon>
        <taxon>Pseudomonadota</taxon>
        <taxon>Gammaproteobacteria</taxon>
        <taxon>Salinisphaerales</taxon>
        <taxon>Salinisphaeraceae</taxon>
        <taxon>Salinisphaera</taxon>
    </lineage>
</organism>
<dbReference type="AlphaFoldDB" id="A0A084IN07"/>
<proteinExistence type="predicted"/>
<dbReference type="PATRIC" id="fig|1304275.5.peg.1204"/>
<dbReference type="GO" id="GO:0016651">
    <property type="term" value="F:oxidoreductase activity, acting on NAD(P)H"/>
    <property type="evidence" value="ECO:0007669"/>
    <property type="project" value="TreeGrafter"/>
</dbReference>
<dbReference type="Gene3D" id="3.90.180.10">
    <property type="entry name" value="Medium-chain alcohol dehydrogenases, catalytic domain"/>
    <property type="match status" value="1"/>
</dbReference>
<dbReference type="InterPro" id="IPR013149">
    <property type="entry name" value="ADH-like_C"/>
</dbReference>
<evidence type="ECO:0000256" key="1">
    <source>
        <dbReference type="ARBA" id="ARBA00022857"/>
    </source>
</evidence>
<gene>
    <name evidence="4" type="ORF">C41B8_05887</name>
</gene>
<dbReference type="EMBL" id="APNK01000006">
    <property type="protein sequence ID" value="KEZ78091.1"/>
    <property type="molecule type" value="Genomic_DNA"/>
</dbReference>
<dbReference type="Pfam" id="PF08240">
    <property type="entry name" value="ADH_N"/>
    <property type="match status" value="1"/>
</dbReference>
<dbReference type="Gene3D" id="3.40.50.720">
    <property type="entry name" value="NAD(P)-binding Rossmann-like Domain"/>
    <property type="match status" value="1"/>
</dbReference>
<dbReference type="GO" id="GO:0070402">
    <property type="term" value="F:NADPH binding"/>
    <property type="evidence" value="ECO:0007669"/>
    <property type="project" value="TreeGrafter"/>
</dbReference>
<keyword evidence="2" id="KW-0560">Oxidoreductase</keyword>
<evidence type="ECO:0000313" key="4">
    <source>
        <dbReference type="EMBL" id="KEZ78091.1"/>
    </source>
</evidence>
<keyword evidence="5" id="KW-1185">Reference proteome</keyword>
<feature type="domain" description="Enoyl reductase (ER)" evidence="3">
    <location>
        <begin position="11"/>
        <end position="327"/>
    </location>
</feature>
<dbReference type="InterPro" id="IPR036291">
    <property type="entry name" value="NAD(P)-bd_dom_sf"/>
</dbReference>
<dbReference type="Proteomes" id="UP000028302">
    <property type="component" value="Unassembled WGS sequence"/>
</dbReference>
<dbReference type="PANTHER" id="PTHR48106">
    <property type="entry name" value="QUINONE OXIDOREDUCTASE PIG3-RELATED"/>
    <property type="match status" value="1"/>
</dbReference>
<dbReference type="SMART" id="SM00829">
    <property type="entry name" value="PKS_ER"/>
    <property type="match status" value="1"/>
</dbReference>
<dbReference type="InterPro" id="IPR020843">
    <property type="entry name" value="ER"/>
</dbReference>
<reference evidence="4 5" key="1">
    <citation type="submission" date="2013-03" db="EMBL/GenBank/DDBJ databases">
        <title>Salinisphaera hydrothermalis C41B8 Genome Sequencing.</title>
        <authorList>
            <person name="Li C."/>
            <person name="Lai Q."/>
            <person name="Shao Z."/>
        </authorList>
    </citation>
    <scope>NUCLEOTIDE SEQUENCE [LARGE SCALE GENOMIC DNA]</scope>
    <source>
        <strain evidence="4 5">C41B8</strain>
    </source>
</reference>
<keyword evidence="1" id="KW-0521">NADP</keyword>
<dbReference type="CDD" id="cd08268">
    <property type="entry name" value="MDR2"/>
    <property type="match status" value="1"/>
</dbReference>
<name>A0A084IN07_SALHC</name>
<dbReference type="InterPro" id="IPR011032">
    <property type="entry name" value="GroES-like_sf"/>
</dbReference>